<sequence>MDPRPVPSLPAPPRQIDPARPPPLDRLLSDRVRLRRARVPRPGVLHHHLRPRHLHPPALHPVSLSSGRSRDPGRAHAPHPRIRRVPPLRPPPPRVQVLSANKLGLVSWPSSCSSRWSKFQVLPRSPVP</sequence>
<name>A0AAV6JSW5_9ERIC</name>
<feature type="compositionally biased region" description="Basic residues" evidence="1">
    <location>
        <begin position="76"/>
        <end position="86"/>
    </location>
</feature>
<gene>
    <name evidence="2" type="ORF">RHGRI_021818</name>
</gene>
<reference evidence="2" key="1">
    <citation type="submission" date="2020-08" db="EMBL/GenBank/DDBJ databases">
        <title>Plant Genome Project.</title>
        <authorList>
            <person name="Zhang R.-G."/>
        </authorList>
    </citation>
    <scope>NUCLEOTIDE SEQUENCE</scope>
    <source>
        <strain evidence="2">WSP0</strain>
        <tissue evidence="2">Leaf</tissue>
    </source>
</reference>
<dbReference type="AlphaFoldDB" id="A0AAV6JSW5"/>
<evidence type="ECO:0000256" key="1">
    <source>
        <dbReference type="SAM" id="MobiDB-lite"/>
    </source>
</evidence>
<evidence type="ECO:0000313" key="3">
    <source>
        <dbReference type="Proteomes" id="UP000823749"/>
    </source>
</evidence>
<keyword evidence="3" id="KW-1185">Reference proteome</keyword>
<accession>A0AAV6JSW5</accession>
<dbReference type="Proteomes" id="UP000823749">
    <property type="component" value="Chromosome 7"/>
</dbReference>
<organism evidence="2 3">
    <name type="scientific">Rhododendron griersonianum</name>
    <dbReference type="NCBI Taxonomy" id="479676"/>
    <lineage>
        <taxon>Eukaryota</taxon>
        <taxon>Viridiplantae</taxon>
        <taxon>Streptophyta</taxon>
        <taxon>Embryophyta</taxon>
        <taxon>Tracheophyta</taxon>
        <taxon>Spermatophyta</taxon>
        <taxon>Magnoliopsida</taxon>
        <taxon>eudicotyledons</taxon>
        <taxon>Gunneridae</taxon>
        <taxon>Pentapetalae</taxon>
        <taxon>asterids</taxon>
        <taxon>Ericales</taxon>
        <taxon>Ericaceae</taxon>
        <taxon>Ericoideae</taxon>
        <taxon>Rhodoreae</taxon>
        <taxon>Rhododendron</taxon>
    </lineage>
</organism>
<proteinExistence type="predicted"/>
<protein>
    <submittedName>
        <fullName evidence="2">Uncharacterized protein</fullName>
    </submittedName>
</protein>
<feature type="compositionally biased region" description="Basic residues" evidence="1">
    <location>
        <begin position="33"/>
        <end position="55"/>
    </location>
</feature>
<evidence type="ECO:0000313" key="2">
    <source>
        <dbReference type="EMBL" id="KAG5542089.1"/>
    </source>
</evidence>
<comment type="caution">
    <text evidence="2">The sequence shown here is derived from an EMBL/GenBank/DDBJ whole genome shotgun (WGS) entry which is preliminary data.</text>
</comment>
<feature type="region of interest" description="Disordered" evidence="1">
    <location>
        <begin position="1"/>
        <end position="95"/>
    </location>
</feature>
<dbReference type="EMBL" id="JACTNZ010000007">
    <property type="protein sequence ID" value="KAG5542089.1"/>
    <property type="molecule type" value="Genomic_DNA"/>
</dbReference>
<feature type="compositionally biased region" description="Pro residues" evidence="1">
    <location>
        <begin position="1"/>
        <end position="24"/>
    </location>
</feature>